<evidence type="ECO:0000256" key="3">
    <source>
        <dbReference type="ARBA" id="ARBA00022694"/>
    </source>
</evidence>
<dbReference type="Gene3D" id="3.30.2350.10">
    <property type="entry name" value="Pseudouridine synthase"/>
    <property type="match status" value="1"/>
</dbReference>
<feature type="domain" description="Pseudouridine synthase II N-terminal" evidence="6">
    <location>
        <begin position="32"/>
        <end position="180"/>
    </location>
</feature>
<protein>
    <recommendedName>
        <fullName evidence="5">tRNA pseudouridine synthase B</fullName>
        <ecNumber evidence="5">5.4.99.25</ecNumber>
    </recommendedName>
    <alternativeName>
        <fullName evidence="5">tRNA pseudouridine(55) synthase</fullName>
        <shortName evidence="5">Psi55 synthase</shortName>
    </alternativeName>
    <alternativeName>
        <fullName evidence="5">tRNA pseudouridylate synthase</fullName>
    </alternativeName>
    <alternativeName>
        <fullName evidence="5">tRNA-uridine isomerase</fullName>
    </alternativeName>
</protein>
<gene>
    <name evidence="5 8" type="primary">truB</name>
    <name evidence="8" type="ORF">V0U35_02085</name>
</gene>
<proteinExistence type="inferred from homology"/>
<sequence length="322" mass="34322">MARRKKGQDIHGWVILDKPLGMTSTQAVGAVRRLFDAKKAGHAGTLDPLASGVLPIALGEATKTVPFAQDGAKTYRFTIQWGESTDTLDAEGEVIAQSDVRPTRDAIAAALPDFIGDIAQIPPKFSAIRIDGARAYDLARAGEEVEMVARPVTVHGLKLLDAPSPDLAVLELHCGKGTYVRAIARDLAAKLGTEGHVAALRRVAVGPFAASNAVTLDELTEMAHKGRASDGLHPVETALDDIPALAVTEDEAQSLRQGRPIVLLPRQAQELRDKRRPRDIAGKDGSRLALAMCGETAAAIGEARAGRFEPVRVFNLMNDRSA</sequence>
<dbReference type="Pfam" id="PF16198">
    <property type="entry name" value="TruB_C_2"/>
    <property type="match status" value="1"/>
</dbReference>
<keyword evidence="3 5" id="KW-0819">tRNA processing</keyword>
<evidence type="ECO:0000256" key="5">
    <source>
        <dbReference type="HAMAP-Rule" id="MF_01080"/>
    </source>
</evidence>
<dbReference type="InterPro" id="IPR020103">
    <property type="entry name" value="PsdUridine_synth_cat_dom_sf"/>
</dbReference>
<dbReference type="Pfam" id="PF01509">
    <property type="entry name" value="TruB_N"/>
    <property type="match status" value="1"/>
</dbReference>
<dbReference type="EC" id="5.4.99.25" evidence="5"/>
<dbReference type="PANTHER" id="PTHR13767:SF2">
    <property type="entry name" value="PSEUDOURIDYLATE SYNTHASE TRUB1"/>
    <property type="match status" value="1"/>
</dbReference>
<dbReference type="HAMAP" id="MF_01080">
    <property type="entry name" value="TruB_bact"/>
    <property type="match status" value="1"/>
</dbReference>
<evidence type="ECO:0000313" key="9">
    <source>
        <dbReference type="Proteomes" id="UP001310692"/>
    </source>
</evidence>
<comment type="caution">
    <text evidence="8">The sequence shown here is derived from an EMBL/GenBank/DDBJ whole genome shotgun (WGS) entry which is preliminary data.</text>
</comment>
<reference evidence="8 9" key="1">
    <citation type="submission" date="2024-01" db="EMBL/GenBank/DDBJ databases">
        <title>Hyphobacterium bacterium isolated from marine sediment.</title>
        <authorList>
            <person name="Zhao S."/>
        </authorList>
    </citation>
    <scope>NUCLEOTIDE SEQUENCE [LARGE SCALE GENOMIC DNA]</scope>
    <source>
        <strain evidence="8 9">Y60-23</strain>
    </source>
</reference>
<feature type="domain" description="tRNA pseudouridylate synthase B C-terminal" evidence="7">
    <location>
        <begin position="181"/>
        <end position="239"/>
    </location>
</feature>
<dbReference type="RefSeq" id="WP_330194990.1">
    <property type="nucleotide sequence ID" value="NZ_JAZDRO010000001.1"/>
</dbReference>
<dbReference type="InterPro" id="IPR014780">
    <property type="entry name" value="tRNA_psdUridine_synth_TruB"/>
</dbReference>
<evidence type="ECO:0000256" key="4">
    <source>
        <dbReference type="ARBA" id="ARBA00023235"/>
    </source>
</evidence>
<keyword evidence="4 5" id="KW-0413">Isomerase</keyword>
<dbReference type="CDD" id="cd02573">
    <property type="entry name" value="PseudoU_synth_EcTruB"/>
    <property type="match status" value="1"/>
</dbReference>
<comment type="function">
    <text evidence="5">Responsible for synthesis of pseudouridine from uracil-55 in the psi GC loop of transfer RNAs.</text>
</comment>
<dbReference type="InterPro" id="IPR002501">
    <property type="entry name" value="PsdUridine_synth_N"/>
</dbReference>
<dbReference type="GO" id="GO:0160148">
    <property type="term" value="F:tRNA pseudouridine(55) synthase activity"/>
    <property type="evidence" value="ECO:0007669"/>
    <property type="project" value="UniProtKB-EC"/>
</dbReference>
<evidence type="ECO:0000256" key="1">
    <source>
        <dbReference type="ARBA" id="ARBA00000385"/>
    </source>
</evidence>
<keyword evidence="9" id="KW-1185">Reference proteome</keyword>
<dbReference type="EMBL" id="JAZDRO010000001">
    <property type="protein sequence ID" value="MEE2565455.1"/>
    <property type="molecule type" value="Genomic_DNA"/>
</dbReference>
<accession>A0ABU7LWT7</accession>
<evidence type="ECO:0000256" key="2">
    <source>
        <dbReference type="ARBA" id="ARBA00005642"/>
    </source>
</evidence>
<dbReference type="PANTHER" id="PTHR13767">
    <property type="entry name" value="TRNA-PSEUDOURIDINE SYNTHASE"/>
    <property type="match status" value="1"/>
</dbReference>
<evidence type="ECO:0000259" key="7">
    <source>
        <dbReference type="Pfam" id="PF16198"/>
    </source>
</evidence>
<dbReference type="InterPro" id="IPR032819">
    <property type="entry name" value="TruB_C"/>
</dbReference>
<feature type="active site" description="Nucleophile" evidence="5">
    <location>
        <position position="47"/>
    </location>
</feature>
<dbReference type="SUPFAM" id="SSF55120">
    <property type="entry name" value="Pseudouridine synthase"/>
    <property type="match status" value="1"/>
</dbReference>
<comment type="similarity">
    <text evidence="2 5">Belongs to the pseudouridine synthase TruB family. Type 1 subfamily.</text>
</comment>
<name>A0ABU7LWT7_9PROT</name>
<evidence type="ECO:0000313" key="8">
    <source>
        <dbReference type="EMBL" id="MEE2565455.1"/>
    </source>
</evidence>
<evidence type="ECO:0000259" key="6">
    <source>
        <dbReference type="Pfam" id="PF01509"/>
    </source>
</evidence>
<dbReference type="NCBIfam" id="TIGR00431">
    <property type="entry name" value="TruB"/>
    <property type="match status" value="1"/>
</dbReference>
<dbReference type="Proteomes" id="UP001310692">
    <property type="component" value="Unassembled WGS sequence"/>
</dbReference>
<organism evidence="8 9">
    <name type="scientific">Hyphobacterium marinum</name>
    <dbReference type="NCBI Taxonomy" id="3116574"/>
    <lineage>
        <taxon>Bacteria</taxon>
        <taxon>Pseudomonadati</taxon>
        <taxon>Pseudomonadota</taxon>
        <taxon>Alphaproteobacteria</taxon>
        <taxon>Maricaulales</taxon>
        <taxon>Maricaulaceae</taxon>
        <taxon>Hyphobacterium</taxon>
    </lineage>
</organism>
<comment type="catalytic activity">
    <reaction evidence="1 5">
        <text>uridine(55) in tRNA = pseudouridine(55) in tRNA</text>
        <dbReference type="Rhea" id="RHEA:42532"/>
        <dbReference type="Rhea" id="RHEA-COMP:10101"/>
        <dbReference type="Rhea" id="RHEA-COMP:10102"/>
        <dbReference type="ChEBI" id="CHEBI:65314"/>
        <dbReference type="ChEBI" id="CHEBI:65315"/>
        <dbReference type="EC" id="5.4.99.25"/>
    </reaction>
</comment>